<proteinExistence type="predicted"/>
<evidence type="ECO:0000313" key="3">
    <source>
        <dbReference type="Proteomes" id="UP000321776"/>
    </source>
</evidence>
<accession>A0A5C6VWI0</accession>
<feature type="signal peptide" evidence="1">
    <location>
        <begin position="1"/>
        <end position="50"/>
    </location>
</feature>
<dbReference type="Proteomes" id="UP000321776">
    <property type="component" value="Unassembled WGS sequence"/>
</dbReference>
<gene>
    <name evidence="2" type="ORF">FRZ40_15430</name>
</gene>
<name>A0A5C6VWI0_9BURK</name>
<dbReference type="AlphaFoldDB" id="A0A5C6VWI0"/>
<comment type="caution">
    <text evidence="2">The sequence shown here is derived from an EMBL/GenBank/DDBJ whole genome shotgun (WGS) entry which is preliminary data.</text>
</comment>
<keyword evidence="1" id="KW-0732">Signal</keyword>
<dbReference type="EMBL" id="VOQS01000001">
    <property type="protein sequence ID" value="TXC88864.1"/>
    <property type="molecule type" value="Genomic_DNA"/>
</dbReference>
<evidence type="ECO:0000256" key="1">
    <source>
        <dbReference type="SAM" id="SignalP"/>
    </source>
</evidence>
<protein>
    <submittedName>
        <fullName evidence="2">Uncharacterized protein</fullName>
    </submittedName>
</protein>
<organism evidence="2 3">
    <name type="scientific">Paraburkholderia azotifigens</name>
    <dbReference type="NCBI Taxonomy" id="2057004"/>
    <lineage>
        <taxon>Bacteria</taxon>
        <taxon>Pseudomonadati</taxon>
        <taxon>Pseudomonadota</taxon>
        <taxon>Betaproteobacteria</taxon>
        <taxon>Burkholderiales</taxon>
        <taxon>Burkholderiaceae</taxon>
        <taxon>Paraburkholderia</taxon>
    </lineage>
</organism>
<reference evidence="2 3" key="1">
    <citation type="journal article" date="2018" name="Int. J. Syst. Evol. Microbiol.">
        <title>Paraburkholderia azotifigens sp. nov., a nitrogen-fixing bacterium isolated from paddy soil.</title>
        <authorList>
            <person name="Choi G.M."/>
            <person name="Im W.T."/>
        </authorList>
    </citation>
    <scope>NUCLEOTIDE SEQUENCE [LARGE SCALE GENOMIC DNA]</scope>
    <source>
        <strain evidence="2 3">NF 2-5-3</strain>
    </source>
</reference>
<sequence>MLVRRAIVPARGSVFDNNALRIQGFFSNMRISLLTCLTAALLASSLSTIAAESTAPFSMTGVADNSDSVELRFDGPSSKSAKLLIKGDRTGFPPKTVPCSYELEPVQRGALESPIVKITFKDKETMTIACDPLSDNCHADRYPTVAGTSFSMLWHIKRHQARSTRRVSLTSD</sequence>
<feature type="chain" id="PRO_5022731761" evidence="1">
    <location>
        <begin position="51"/>
        <end position="172"/>
    </location>
</feature>
<evidence type="ECO:0000313" key="2">
    <source>
        <dbReference type="EMBL" id="TXC88864.1"/>
    </source>
</evidence>